<name>A0A2U2HP90_9BURK</name>
<sequence length="229" mass="24271">MSTIINNPYDLGAGALAARNKVLRNTYWLLALSLIPTVFGAFLGVAMQIPVPRGIFGFLFFMAVIYGAYYAVEKTKNSGAGVFVLLGFTFILGLMLTPLIGRTLGYGNGGMLIMTAFGGTAAVFAVMASIATVSKTDFSGMAKWLTAGAVVLILASLANFVLGMPMLWILISVCAIGIFSAFLLYNVQQVVNGGETNYIKATLSIYLDLYVIFSHLLSLLGLGGSSTND</sequence>
<evidence type="ECO:0000256" key="4">
    <source>
        <dbReference type="ARBA" id="ARBA00022989"/>
    </source>
</evidence>
<evidence type="ECO:0000313" key="7">
    <source>
        <dbReference type="EMBL" id="PWF49313.1"/>
    </source>
</evidence>
<feature type="transmembrane region" description="Helical" evidence="6">
    <location>
        <begin position="144"/>
        <end position="161"/>
    </location>
</feature>
<reference evidence="7 8" key="1">
    <citation type="submission" date="2018-04" db="EMBL/GenBank/DDBJ databases">
        <title>Massilia violaceinigra sp. nov., a novel purple-pigmented bacterium isolated from Tianshan glacier, Xinjiang, China.</title>
        <authorList>
            <person name="Wang H."/>
        </authorList>
    </citation>
    <scope>NUCLEOTIDE SEQUENCE [LARGE SCALE GENOMIC DNA]</scope>
    <source>
        <strain evidence="7 8">B448-2</strain>
    </source>
</reference>
<feature type="transmembrane region" description="Helical" evidence="6">
    <location>
        <begin position="27"/>
        <end position="49"/>
    </location>
</feature>
<evidence type="ECO:0008006" key="9">
    <source>
        <dbReference type="Google" id="ProtNLM"/>
    </source>
</evidence>
<feature type="transmembrane region" description="Helical" evidence="6">
    <location>
        <begin position="205"/>
        <end position="224"/>
    </location>
</feature>
<feature type="transmembrane region" description="Helical" evidence="6">
    <location>
        <begin position="55"/>
        <end position="72"/>
    </location>
</feature>
<dbReference type="EMBL" id="PXWF02000094">
    <property type="protein sequence ID" value="PWF49313.1"/>
    <property type="molecule type" value="Genomic_DNA"/>
</dbReference>
<evidence type="ECO:0000256" key="2">
    <source>
        <dbReference type="ARBA" id="ARBA00022475"/>
    </source>
</evidence>
<dbReference type="InterPro" id="IPR006214">
    <property type="entry name" value="Bax_inhibitor_1-related"/>
</dbReference>
<dbReference type="OrthoDB" id="9813298at2"/>
<dbReference type="Pfam" id="PF01027">
    <property type="entry name" value="Bax1-I"/>
    <property type="match status" value="1"/>
</dbReference>
<comment type="caution">
    <text evidence="7">The sequence shown here is derived from an EMBL/GenBank/DDBJ whole genome shotgun (WGS) entry which is preliminary data.</text>
</comment>
<evidence type="ECO:0000313" key="8">
    <source>
        <dbReference type="Proteomes" id="UP000241421"/>
    </source>
</evidence>
<dbReference type="Proteomes" id="UP000241421">
    <property type="component" value="Unassembled WGS sequence"/>
</dbReference>
<keyword evidence="3 6" id="KW-0812">Transmembrane</keyword>
<feature type="transmembrane region" description="Helical" evidence="6">
    <location>
        <begin position="112"/>
        <end position="132"/>
    </location>
</feature>
<gene>
    <name evidence="7" type="ORF">C7C56_007185</name>
</gene>
<feature type="transmembrane region" description="Helical" evidence="6">
    <location>
        <begin position="79"/>
        <end position="100"/>
    </location>
</feature>
<evidence type="ECO:0000256" key="3">
    <source>
        <dbReference type="ARBA" id="ARBA00022692"/>
    </source>
</evidence>
<keyword evidence="5 6" id="KW-0472">Membrane</keyword>
<proteinExistence type="inferred from homology"/>
<feature type="transmembrane region" description="Helical" evidence="6">
    <location>
        <begin position="167"/>
        <end position="185"/>
    </location>
</feature>
<evidence type="ECO:0000256" key="6">
    <source>
        <dbReference type="RuleBase" id="RU004379"/>
    </source>
</evidence>
<keyword evidence="2" id="KW-1003">Cell membrane</keyword>
<organism evidence="7 8">
    <name type="scientific">Massilia glaciei</name>
    <dbReference type="NCBI Taxonomy" id="1524097"/>
    <lineage>
        <taxon>Bacteria</taxon>
        <taxon>Pseudomonadati</taxon>
        <taxon>Pseudomonadota</taxon>
        <taxon>Betaproteobacteria</taxon>
        <taxon>Burkholderiales</taxon>
        <taxon>Oxalobacteraceae</taxon>
        <taxon>Telluria group</taxon>
        <taxon>Massilia</taxon>
    </lineage>
</organism>
<keyword evidence="4 6" id="KW-1133">Transmembrane helix</keyword>
<dbReference type="GO" id="GO:0005886">
    <property type="term" value="C:plasma membrane"/>
    <property type="evidence" value="ECO:0007669"/>
    <property type="project" value="UniProtKB-SubCell"/>
</dbReference>
<evidence type="ECO:0000256" key="1">
    <source>
        <dbReference type="ARBA" id="ARBA00004651"/>
    </source>
</evidence>
<dbReference type="PANTHER" id="PTHR23291">
    <property type="entry name" value="BAX INHIBITOR-RELATED"/>
    <property type="match status" value="1"/>
</dbReference>
<dbReference type="RefSeq" id="WP_106756778.1">
    <property type="nucleotide sequence ID" value="NZ_PXWF02000094.1"/>
</dbReference>
<keyword evidence="8" id="KW-1185">Reference proteome</keyword>
<dbReference type="PANTHER" id="PTHR23291:SF115">
    <property type="entry name" value="MODULATOR OF FTSH PROTEASE YCCA"/>
    <property type="match status" value="1"/>
</dbReference>
<accession>A0A2U2HP90</accession>
<comment type="similarity">
    <text evidence="6">Belongs to the BI1 family.</text>
</comment>
<evidence type="ECO:0000256" key="5">
    <source>
        <dbReference type="ARBA" id="ARBA00023136"/>
    </source>
</evidence>
<comment type="subcellular location">
    <subcellularLocation>
        <location evidence="1">Cell membrane</location>
        <topology evidence="1">Multi-pass membrane protein</topology>
    </subcellularLocation>
</comment>
<protein>
    <recommendedName>
        <fullName evidence="9">BAX inhibitor (BI)-1/YccA family protein</fullName>
    </recommendedName>
</protein>
<dbReference type="AlphaFoldDB" id="A0A2U2HP90"/>